<comment type="caution">
    <text evidence="1">The sequence shown here is derived from an EMBL/GenBank/DDBJ whole genome shotgun (WGS) entry which is preliminary data.</text>
</comment>
<organism evidence="1 2">
    <name type="scientific">Carboxydothermus islandicus</name>
    <dbReference type="NCBI Taxonomy" id="661089"/>
    <lineage>
        <taxon>Bacteria</taxon>
        <taxon>Bacillati</taxon>
        <taxon>Bacillota</taxon>
        <taxon>Clostridia</taxon>
        <taxon>Thermoanaerobacterales</taxon>
        <taxon>Thermoanaerobacteraceae</taxon>
        <taxon>Carboxydothermus</taxon>
    </lineage>
</organism>
<reference evidence="2" key="1">
    <citation type="submission" date="2016-12" db="EMBL/GenBank/DDBJ databases">
        <title>Draft Genome Sequences od Carboxydothermus pertinax and islandicus, Hydrogenogenic Carboxydotrophic Bacteria.</title>
        <authorList>
            <person name="Fukuyama Y."/>
            <person name="Ohmae K."/>
            <person name="Yoneda Y."/>
            <person name="Yoshida T."/>
            <person name="Sako Y."/>
        </authorList>
    </citation>
    <scope>NUCLEOTIDE SEQUENCE [LARGE SCALE GENOMIC DNA]</scope>
    <source>
        <strain evidence="2">SET</strain>
    </source>
</reference>
<dbReference type="EMBL" id="BDJL01000001">
    <property type="protein sequence ID" value="GAV24216.1"/>
    <property type="molecule type" value="Genomic_DNA"/>
</dbReference>
<dbReference type="Proteomes" id="UP000187338">
    <property type="component" value="Unassembled WGS sequence"/>
</dbReference>
<dbReference type="STRING" id="661089.ciss_01490"/>
<protein>
    <submittedName>
        <fullName evidence="1">Uncharacterized protein</fullName>
    </submittedName>
</protein>
<sequence length="52" mass="6081">MPLCLILKKPGWINLNSMKMGQFKFDIDKLIKIIKIGQINKLSNELEMYKIS</sequence>
<dbReference type="AlphaFoldDB" id="A0A1L8CZ46"/>
<gene>
    <name evidence="1" type="ORF">ciss_01490</name>
</gene>
<evidence type="ECO:0000313" key="2">
    <source>
        <dbReference type="Proteomes" id="UP000187338"/>
    </source>
</evidence>
<proteinExistence type="predicted"/>
<evidence type="ECO:0000313" key="1">
    <source>
        <dbReference type="EMBL" id="GAV24216.1"/>
    </source>
</evidence>
<accession>A0A1L8CZ46</accession>
<name>A0A1L8CZ46_9THEO</name>
<keyword evidence="2" id="KW-1185">Reference proteome</keyword>